<sequence>MITRLSLCALLLTGTTANTSLKKPNITMDSAQQHKAIIIQFYEQLNHRQLEQAALPAAEDYTNNQGGRGPAGFMAQVPQVLQAFPDAQWTLLSVAAEGDKVFVRQQMRGTHKGFFQGIAPTYKTVVNEGTGIYTFKNGKIIHHEVLTDRLGFLQQLGVLPVDITPSATRNEVYFIDKFIVPAQAAAEFSERMRYNRAFIRQLEGFITDHVYRQQEDNGTLSVITVATWKNQSSLDNAKTKVQEEYKRMGFQPEAFYQRLGIQLERAVYQADN</sequence>
<gene>
    <name evidence="1" type="ORF">ICL07_12525</name>
</gene>
<name>A0ABR7TL38_9BACT</name>
<evidence type="ECO:0000313" key="2">
    <source>
        <dbReference type="Proteomes" id="UP000659124"/>
    </source>
</evidence>
<keyword evidence="2" id="KW-1185">Reference proteome</keyword>
<dbReference type="Pfam" id="PF07366">
    <property type="entry name" value="SnoaL"/>
    <property type="match status" value="1"/>
</dbReference>
<organism evidence="1 2">
    <name type="scientific">Chitinophaga qingshengii</name>
    <dbReference type="NCBI Taxonomy" id="1569794"/>
    <lineage>
        <taxon>Bacteria</taxon>
        <taxon>Pseudomonadati</taxon>
        <taxon>Bacteroidota</taxon>
        <taxon>Chitinophagia</taxon>
        <taxon>Chitinophagales</taxon>
        <taxon>Chitinophagaceae</taxon>
        <taxon>Chitinophaga</taxon>
    </lineage>
</organism>
<dbReference type="RefSeq" id="WP_188088243.1">
    <property type="nucleotide sequence ID" value="NZ_JACVFC010000001.1"/>
</dbReference>
<dbReference type="SUPFAM" id="SSF54909">
    <property type="entry name" value="Dimeric alpha+beta barrel"/>
    <property type="match status" value="1"/>
</dbReference>
<dbReference type="EMBL" id="JACVFC010000001">
    <property type="protein sequence ID" value="MBC9931206.1"/>
    <property type="molecule type" value="Genomic_DNA"/>
</dbReference>
<proteinExistence type="predicted"/>
<dbReference type="PANTHER" id="PTHR38436">
    <property type="entry name" value="POLYKETIDE CYCLASE SNOAL-LIKE DOMAIN"/>
    <property type="match status" value="1"/>
</dbReference>
<dbReference type="Proteomes" id="UP000659124">
    <property type="component" value="Unassembled WGS sequence"/>
</dbReference>
<evidence type="ECO:0000313" key="1">
    <source>
        <dbReference type="EMBL" id="MBC9931206.1"/>
    </source>
</evidence>
<protein>
    <submittedName>
        <fullName evidence="1">Ester cyclase</fullName>
    </submittedName>
</protein>
<dbReference type="InterPro" id="IPR009959">
    <property type="entry name" value="Cyclase_SnoaL-like"/>
</dbReference>
<dbReference type="SUPFAM" id="SSF54427">
    <property type="entry name" value="NTF2-like"/>
    <property type="match status" value="1"/>
</dbReference>
<reference evidence="1 2" key="1">
    <citation type="submission" date="2020-09" db="EMBL/GenBank/DDBJ databases">
        <title>Genome sequences of type strains of Chitinophaga qingshengii and Chitinophaga varians.</title>
        <authorList>
            <person name="Kittiwongwattana C."/>
        </authorList>
    </citation>
    <scope>NUCLEOTIDE SEQUENCE [LARGE SCALE GENOMIC DNA]</scope>
    <source>
        <strain evidence="1 2">JCM 30026</strain>
    </source>
</reference>
<accession>A0ABR7TL38</accession>
<dbReference type="InterPro" id="IPR011008">
    <property type="entry name" value="Dimeric_a/b-barrel"/>
</dbReference>
<dbReference type="Gene3D" id="3.30.70.100">
    <property type="match status" value="1"/>
</dbReference>
<dbReference type="PANTHER" id="PTHR38436:SF1">
    <property type="entry name" value="ESTER CYCLASE"/>
    <property type="match status" value="1"/>
</dbReference>
<dbReference type="InterPro" id="IPR032710">
    <property type="entry name" value="NTF2-like_dom_sf"/>
</dbReference>
<comment type="caution">
    <text evidence="1">The sequence shown here is derived from an EMBL/GenBank/DDBJ whole genome shotgun (WGS) entry which is preliminary data.</text>
</comment>
<dbReference type="Gene3D" id="3.10.450.50">
    <property type="match status" value="1"/>
</dbReference>